<feature type="region of interest" description="Disordered" evidence="1">
    <location>
        <begin position="1"/>
        <end position="35"/>
    </location>
</feature>
<gene>
    <name evidence="2" type="ORF">LCGC14_1101040</name>
</gene>
<feature type="region of interest" description="Disordered" evidence="1">
    <location>
        <begin position="65"/>
        <end position="96"/>
    </location>
</feature>
<dbReference type="Gene3D" id="3.40.960.10">
    <property type="entry name" value="VSR Endonuclease"/>
    <property type="match status" value="1"/>
</dbReference>
<reference evidence="2" key="1">
    <citation type="journal article" date="2015" name="Nature">
        <title>Complex archaea that bridge the gap between prokaryotes and eukaryotes.</title>
        <authorList>
            <person name="Spang A."/>
            <person name="Saw J.H."/>
            <person name="Jorgensen S.L."/>
            <person name="Zaremba-Niedzwiedzka K."/>
            <person name="Martijn J."/>
            <person name="Lind A.E."/>
            <person name="van Eijk R."/>
            <person name="Schleper C."/>
            <person name="Guy L."/>
            <person name="Ettema T.J."/>
        </authorList>
    </citation>
    <scope>NUCLEOTIDE SEQUENCE</scope>
</reference>
<protein>
    <recommendedName>
        <fullName evidence="3">DUF559 domain-containing protein</fullName>
    </recommendedName>
</protein>
<sequence length="202" mass="23185">MANKISTSRRKSDGRGGWNTGLSKETDSRVAASAKKISQAMRKIKLSGGGWNKGLTKETDYRVRKNGESLLGHPVSEKTKDKISKRRRDHLTKDPNGCRCGPHLRETGQRQTQIERILREVLLSEFPEVVSEKRFGFYRVDAYLPPPYHLAFEADGSYWHALHEQENPGCYQRRDNYLMKHFALPVIRLTEDELRMVENVSG</sequence>
<name>A0A0F9MXA2_9ZZZZ</name>
<dbReference type="AlphaFoldDB" id="A0A0F9MXA2"/>
<evidence type="ECO:0000313" key="2">
    <source>
        <dbReference type="EMBL" id="KKN04087.1"/>
    </source>
</evidence>
<proteinExistence type="predicted"/>
<evidence type="ECO:0000256" key="1">
    <source>
        <dbReference type="SAM" id="MobiDB-lite"/>
    </source>
</evidence>
<organism evidence="2">
    <name type="scientific">marine sediment metagenome</name>
    <dbReference type="NCBI Taxonomy" id="412755"/>
    <lineage>
        <taxon>unclassified sequences</taxon>
        <taxon>metagenomes</taxon>
        <taxon>ecological metagenomes</taxon>
    </lineage>
</organism>
<accession>A0A0F9MXA2</accession>
<dbReference type="EMBL" id="LAZR01004960">
    <property type="protein sequence ID" value="KKN04087.1"/>
    <property type="molecule type" value="Genomic_DNA"/>
</dbReference>
<evidence type="ECO:0008006" key="3">
    <source>
        <dbReference type="Google" id="ProtNLM"/>
    </source>
</evidence>
<comment type="caution">
    <text evidence="2">The sequence shown here is derived from an EMBL/GenBank/DDBJ whole genome shotgun (WGS) entry which is preliminary data.</text>
</comment>